<protein>
    <submittedName>
        <fullName evidence="2">Toxin-antitoxin system toxin component, PIN family</fullName>
    </submittedName>
</protein>
<feature type="domain" description="PIN" evidence="1">
    <location>
        <begin position="2"/>
        <end position="105"/>
    </location>
</feature>
<dbReference type="NCBIfam" id="TIGR00305">
    <property type="entry name" value="putative toxin-antitoxin system toxin component, PIN family"/>
    <property type="match status" value="1"/>
</dbReference>
<dbReference type="Gene3D" id="3.40.50.1010">
    <property type="entry name" value="5'-nuclease"/>
    <property type="match status" value="1"/>
</dbReference>
<gene>
    <name evidence="2" type="ORF">JF886_02830</name>
</gene>
<dbReference type="InterPro" id="IPR002850">
    <property type="entry name" value="PIN_toxin-like"/>
</dbReference>
<organism evidence="2 3">
    <name type="scientific">Candidatus Aeolococcus gillhamiae</name>
    <dbReference type="NCBI Taxonomy" id="3127015"/>
    <lineage>
        <taxon>Bacteria</taxon>
        <taxon>Bacillati</taxon>
        <taxon>Candidatus Dormiibacterota</taxon>
        <taxon>Candidatus Dormibacteria</taxon>
        <taxon>Candidatus Aeolococcales</taxon>
        <taxon>Candidatus Aeolococcaceae</taxon>
        <taxon>Candidatus Aeolococcus</taxon>
    </lineage>
</organism>
<dbReference type="InterPro" id="IPR029060">
    <property type="entry name" value="PIN-like_dom_sf"/>
</dbReference>
<dbReference type="Pfam" id="PF13470">
    <property type="entry name" value="PIN_3"/>
    <property type="match status" value="1"/>
</dbReference>
<comment type="caution">
    <text evidence="2">The sequence shown here is derived from an EMBL/GenBank/DDBJ whole genome shotgun (WGS) entry which is preliminary data.</text>
</comment>
<evidence type="ECO:0000259" key="1">
    <source>
        <dbReference type="Pfam" id="PF13470"/>
    </source>
</evidence>
<evidence type="ECO:0000313" key="2">
    <source>
        <dbReference type="EMBL" id="MBJ7593789.1"/>
    </source>
</evidence>
<sequence>MVLDTNVLVSTLHFGGRPRRVFESVLRGRHRLVIGPAILSELESVLGETFAWDAARAAAVRGELEALADTVSPPEVPDVCRDPDDNQVLAIAVVGRADVIVTGDADLLALGTFEGVAIMTVAKFDDVPPGE</sequence>
<dbReference type="EMBL" id="JAEKNS010000037">
    <property type="protein sequence ID" value="MBJ7593789.1"/>
    <property type="molecule type" value="Genomic_DNA"/>
</dbReference>
<reference evidence="2 3" key="1">
    <citation type="submission" date="2020-10" db="EMBL/GenBank/DDBJ databases">
        <title>Ca. Dormibacterota MAGs.</title>
        <authorList>
            <person name="Montgomery K."/>
        </authorList>
    </citation>
    <scope>NUCLEOTIDE SEQUENCE [LARGE SCALE GENOMIC DNA]</scope>
    <source>
        <strain evidence="2">SC8812_S17_18</strain>
    </source>
</reference>
<dbReference type="PANTHER" id="PTHR34610">
    <property type="entry name" value="SSL7007 PROTEIN"/>
    <property type="match status" value="1"/>
</dbReference>
<dbReference type="AlphaFoldDB" id="A0A934JV94"/>
<evidence type="ECO:0000313" key="3">
    <source>
        <dbReference type="Proteomes" id="UP000606991"/>
    </source>
</evidence>
<proteinExistence type="predicted"/>
<dbReference type="RefSeq" id="WP_337309393.1">
    <property type="nucleotide sequence ID" value="NZ_JAEKNS010000037.1"/>
</dbReference>
<dbReference type="SUPFAM" id="SSF88723">
    <property type="entry name" value="PIN domain-like"/>
    <property type="match status" value="1"/>
</dbReference>
<accession>A0A934JV94</accession>
<name>A0A934JV94_9BACT</name>
<dbReference type="InterPro" id="IPR002716">
    <property type="entry name" value="PIN_dom"/>
</dbReference>
<dbReference type="Proteomes" id="UP000606991">
    <property type="component" value="Unassembled WGS sequence"/>
</dbReference>
<dbReference type="PANTHER" id="PTHR34610:SF3">
    <property type="entry name" value="SSL7007 PROTEIN"/>
    <property type="match status" value="1"/>
</dbReference>